<evidence type="ECO:0000313" key="3">
    <source>
        <dbReference type="Proteomes" id="UP000076796"/>
    </source>
</evidence>
<sequence length="96" mass="11381">MGFHPKWSSFSLEFCFLLFFVFIRNLFDSGTLDGKNDKITVTFQKKFYTLDPKNQIVWNNRTYYPTRKLVTGIGLKLLTKSNEQAADDWKEFQIIE</sequence>
<gene>
    <name evidence="2" type="ORF">AWU65_01845</name>
</gene>
<evidence type="ECO:0000313" key="2">
    <source>
        <dbReference type="EMBL" id="KZS44758.1"/>
    </source>
</evidence>
<keyword evidence="1" id="KW-1133">Transmembrane helix</keyword>
<evidence type="ECO:0000256" key="1">
    <source>
        <dbReference type="SAM" id="Phobius"/>
    </source>
</evidence>
<accession>A0A163G6C4</accession>
<name>A0A163G6C4_9BACL</name>
<comment type="caution">
    <text evidence="2">The sequence shown here is derived from an EMBL/GenBank/DDBJ whole genome shotgun (WGS) entry which is preliminary data.</text>
</comment>
<protein>
    <submittedName>
        <fullName evidence="2">Uncharacterized protein</fullName>
    </submittedName>
</protein>
<feature type="transmembrane region" description="Helical" evidence="1">
    <location>
        <begin position="6"/>
        <end position="27"/>
    </location>
</feature>
<keyword evidence="1" id="KW-0812">Transmembrane</keyword>
<proteinExistence type="predicted"/>
<dbReference type="AlphaFoldDB" id="A0A163G6C4"/>
<keyword evidence="3" id="KW-1185">Reference proteome</keyword>
<reference evidence="2" key="1">
    <citation type="journal article" date="2016" name="Genome Announc.">
        <title>Draft genomes of two strains of Paenibacillus glucanolyticus with capability to degrade lignocellulose.</title>
        <authorList>
            <person name="Mathews S.L."/>
            <person name="Pawlak J."/>
            <person name="Grunden A.M."/>
        </authorList>
    </citation>
    <scope>NUCLEOTIDE SEQUENCE [LARGE SCALE GENOMIC DNA]</scope>
    <source>
        <strain evidence="2">SLM1</strain>
    </source>
</reference>
<dbReference type="EMBL" id="LWMH01000001">
    <property type="protein sequence ID" value="KZS44758.1"/>
    <property type="molecule type" value="Genomic_DNA"/>
</dbReference>
<keyword evidence="1" id="KW-0472">Membrane</keyword>
<organism evidence="2 3">
    <name type="scientific">Paenibacillus glucanolyticus</name>
    <dbReference type="NCBI Taxonomy" id="59843"/>
    <lineage>
        <taxon>Bacteria</taxon>
        <taxon>Bacillati</taxon>
        <taxon>Bacillota</taxon>
        <taxon>Bacilli</taxon>
        <taxon>Bacillales</taxon>
        <taxon>Paenibacillaceae</taxon>
        <taxon>Paenibacillus</taxon>
    </lineage>
</organism>
<dbReference type="Proteomes" id="UP000076796">
    <property type="component" value="Unassembled WGS sequence"/>
</dbReference>